<comment type="similarity">
    <text evidence="1">Belongs to the peptidase M20A family.</text>
</comment>
<dbReference type="InterPro" id="IPR001926">
    <property type="entry name" value="TrpB-like_PALP"/>
</dbReference>
<evidence type="ECO:0000259" key="3">
    <source>
        <dbReference type="Pfam" id="PF00291"/>
    </source>
</evidence>
<accession>A0A8H4NFI1</accession>
<keyword evidence="5" id="KW-1185">Reference proteome</keyword>
<dbReference type="SUPFAM" id="SSF53686">
    <property type="entry name" value="Tryptophan synthase beta subunit-like PLP-dependent enzymes"/>
    <property type="match status" value="1"/>
</dbReference>
<dbReference type="PROSITE" id="PS00758">
    <property type="entry name" value="ARGE_DAPE_CPG2_1"/>
    <property type="match status" value="1"/>
</dbReference>
<evidence type="ECO:0000313" key="5">
    <source>
        <dbReference type="Proteomes" id="UP000572817"/>
    </source>
</evidence>
<dbReference type="EMBL" id="WWBZ02000001">
    <property type="protein sequence ID" value="KAF4313152.1"/>
    <property type="molecule type" value="Genomic_DNA"/>
</dbReference>
<evidence type="ECO:0000256" key="2">
    <source>
        <dbReference type="ARBA" id="ARBA00022801"/>
    </source>
</evidence>
<evidence type="ECO:0000256" key="1">
    <source>
        <dbReference type="ARBA" id="ARBA00006247"/>
    </source>
</evidence>
<dbReference type="GO" id="GO:0016787">
    <property type="term" value="F:hydrolase activity"/>
    <property type="evidence" value="ECO:0007669"/>
    <property type="project" value="UniProtKB-KW"/>
</dbReference>
<dbReference type="InterPro" id="IPR036264">
    <property type="entry name" value="Bact_exopeptidase_dim_dom"/>
</dbReference>
<dbReference type="PANTHER" id="PTHR42937">
    <property type="match status" value="1"/>
</dbReference>
<dbReference type="InterPro" id="IPR036052">
    <property type="entry name" value="TrpB-like_PALP_sf"/>
</dbReference>
<dbReference type="Gene3D" id="3.40.50.1100">
    <property type="match status" value="2"/>
</dbReference>
<dbReference type="Pfam" id="PF00291">
    <property type="entry name" value="PALP"/>
    <property type="match status" value="1"/>
</dbReference>
<protein>
    <recommendedName>
        <fullName evidence="3">Tryptophan synthase beta chain-like PALP domain-containing protein</fullName>
    </recommendedName>
</protein>
<dbReference type="Gene3D" id="3.40.630.10">
    <property type="entry name" value="Zn peptidases"/>
    <property type="match status" value="1"/>
</dbReference>
<dbReference type="SUPFAM" id="SSF55031">
    <property type="entry name" value="Bacterial exopeptidase dimerisation domain"/>
    <property type="match status" value="1"/>
</dbReference>
<name>A0A8H4NFI1_9PEZI</name>
<reference evidence="4" key="1">
    <citation type="submission" date="2020-04" db="EMBL/GenBank/DDBJ databases">
        <title>Genome Assembly and Annotation of Botryosphaeria dothidea sdau 11-99, a Latent Pathogen of Apple Fruit Ring Rot in China.</title>
        <authorList>
            <person name="Yu C."/>
            <person name="Diao Y."/>
            <person name="Lu Q."/>
            <person name="Zhao J."/>
            <person name="Cui S."/>
            <person name="Peng C."/>
            <person name="He B."/>
            <person name="Liu H."/>
        </authorList>
    </citation>
    <scope>NUCLEOTIDE SEQUENCE [LARGE SCALE GENOMIC DNA]</scope>
    <source>
        <strain evidence="4">Sdau11-99</strain>
    </source>
</reference>
<dbReference type="InterPro" id="IPR002933">
    <property type="entry name" value="Peptidase_M20"/>
</dbReference>
<dbReference type="CDD" id="cd00640">
    <property type="entry name" value="Trp-synth-beta_II"/>
    <property type="match status" value="1"/>
</dbReference>
<dbReference type="AlphaFoldDB" id="A0A8H4NFI1"/>
<keyword evidence="2" id="KW-0378">Hydrolase</keyword>
<proteinExistence type="inferred from homology"/>
<feature type="domain" description="Tryptophan synthase beta chain-like PALP" evidence="3">
    <location>
        <begin position="36"/>
        <end position="369"/>
    </location>
</feature>
<dbReference type="InterPro" id="IPR001261">
    <property type="entry name" value="ArgE/DapE_CS"/>
</dbReference>
<dbReference type="SUPFAM" id="SSF53187">
    <property type="entry name" value="Zn-dependent exopeptidases"/>
    <property type="match status" value="1"/>
</dbReference>
<sequence>MSSFRRQPFLNPSAKTWVAPPSEPTDLVEAFHRKLPGYAPTSLVPLPSLAKDLGVKAVYIKEESNRMGVPSFKILGASWGTFRAVTQALHLPLDSDLSVIRVAAQTHPLTLVAATAGNHGRAVARIGSILALPVTIYIPHTTHPSTHDLIAAEGASIIVVPGDYDAAVRAAFAASHTPDHTLIQDTAFPGYEDVPSIPLPPLQTPSERMLTPPPQWIVQGYTTLLRGTASQLGDAHHPTHVVAPVGSFAQAVVAHYKARSPSPVVAAVEPDTAACLHASLGAGSPTTVQTGGTVMAGLNCGTLSSTAWPALARGVDVAVSVADREAHAGVVELGEAGVDAGPCTGATVEAVRAQRRALGLGEGDVVVFLGTEGGGGRAYEVPRGVGGDDVRAVAQELVRIDSVNPGCGDGGEKGAVKWIRAWLEHMGVETHVLEEVEGRPSVVGVVRGTGGRKSLMLSGHVDTVTLEGYDGDALSGEIEGGKLYGRGAADMKGGVAAATCALARVKDVGLRGDVIFTGVAGEEDLSIGTEQVLRAGWTADAAVVTEPSNEGIVVAHKGFVWLKVDVLGVASHGSRPDIGVDAISKAGYFLVELEKHAKGLQEGPKHPQLGPRSIHASMVKGGEEASSYPAKCTITLEAYRAWRDGCNRPRGSGTYLEESSRGSA</sequence>
<comment type="caution">
    <text evidence="4">The sequence shown here is derived from an EMBL/GenBank/DDBJ whole genome shotgun (WGS) entry which is preliminary data.</text>
</comment>
<dbReference type="OrthoDB" id="10059875at2759"/>
<dbReference type="PANTHER" id="PTHR42937:SF1">
    <property type="entry name" value="DIAMINOPROPIONATE AMMONIA-LYASE"/>
    <property type="match status" value="1"/>
</dbReference>
<organism evidence="4 5">
    <name type="scientific">Botryosphaeria dothidea</name>
    <dbReference type="NCBI Taxonomy" id="55169"/>
    <lineage>
        <taxon>Eukaryota</taxon>
        <taxon>Fungi</taxon>
        <taxon>Dikarya</taxon>
        <taxon>Ascomycota</taxon>
        <taxon>Pezizomycotina</taxon>
        <taxon>Dothideomycetes</taxon>
        <taxon>Dothideomycetes incertae sedis</taxon>
        <taxon>Botryosphaeriales</taxon>
        <taxon>Botryosphaeriaceae</taxon>
        <taxon>Botryosphaeria</taxon>
    </lineage>
</organism>
<dbReference type="Pfam" id="PF01546">
    <property type="entry name" value="Peptidase_M20"/>
    <property type="match status" value="1"/>
</dbReference>
<evidence type="ECO:0000313" key="4">
    <source>
        <dbReference type="EMBL" id="KAF4313152.1"/>
    </source>
</evidence>
<gene>
    <name evidence="4" type="ORF">GTA08_BOTSDO00171</name>
</gene>
<dbReference type="Gene3D" id="3.30.70.360">
    <property type="match status" value="1"/>
</dbReference>
<dbReference type="Proteomes" id="UP000572817">
    <property type="component" value="Unassembled WGS sequence"/>
</dbReference>